<accession>A0ABR9XW45</accession>
<keyword evidence="8" id="KW-0270">Exopolysaccharide synthesis</keyword>
<feature type="domain" description="Polysaccharide chain length determinant N-terminal" evidence="10">
    <location>
        <begin position="4"/>
        <end position="92"/>
    </location>
</feature>
<dbReference type="PANTHER" id="PTHR32309">
    <property type="entry name" value="TYROSINE-PROTEIN KINASE"/>
    <property type="match status" value="1"/>
</dbReference>
<evidence type="ECO:0000256" key="9">
    <source>
        <dbReference type="SAM" id="Phobius"/>
    </source>
</evidence>
<dbReference type="InterPro" id="IPR003856">
    <property type="entry name" value="LPS_length_determ_N"/>
</dbReference>
<dbReference type="EMBL" id="JADGLW010000002">
    <property type="protein sequence ID" value="MBF0753107.1"/>
    <property type="molecule type" value="Genomic_DNA"/>
</dbReference>
<keyword evidence="3" id="KW-1003">Cell membrane</keyword>
<comment type="caution">
    <text evidence="11">The sequence shown here is derived from an EMBL/GenBank/DDBJ whole genome shotgun (WGS) entry which is preliminary data.</text>
</comment>
<keyword evidence="4 9" id="KW-0812">Transmembrane</keyword>
<keyword evidence="7 9" id="KW-0472">Membrane</keyword>
<evidence type="ECO:0000256" key="7">
    <source>
        <dbReference type="ARBA" id="ARBA00023136"/>
    </source>
</evidence>
<comment type="similarity">
    <text evidence="2">Belongs to the CpsC/CapA family.</text>
</comment>
<dbReference type="InterPro" id="IPR050445">
    <property type="entry name" value="Bact_polysacc_biosynth/exp"/>
</dbReference>
<gene>
    <name evidence="11" type="ORF">IR135_02390</name>
</gene>
<feature type="transmembrane region" description="Helical" evidence="9">
    <location>
        <begin position="173"/>
        <end position="193"/>
    </location>
</feature>
<keyword evidence="5" id="KW-0972">Capsule biogenesis/degradation</keyword>
<evidence type="ECO:0000256" key="1">
    <source>
        <dbReference type="ARBA" id="ARBA00004651"/>
    </source>
</evidence>
<feature type="transmembrane region" description="Helical" evidence="9">
    <location>
        <begin position="20"/>
        <end position="40"/>
    </location>
</feature>
<evidence type="ECO:0000256" key="4">
    <source>
        <dbReference type="ARBA" id="ARBA00022692"/>
    </source>
</evidence>
<organism evidence="11 12">
    <name type="scientific">Jeotgalicoccus nanhaiensis</name>
    <dbReference type="NCBI Taxonomy" id="568603"/>
    <lineage>
        <taxon>Bacteria</taxon>
        <taxon>Bacillati</taxon>
        <taxon>Bacillota</taxon>
        <taxon>Bacilli</taxon>
        <taxon>Bacillales</taxon>
        <taxon>Staphylococcaceae</taxon>
        <taxon>Jeotgalicoccus</taxon>
    </lineage>
</organism>
<evidence type="ECO:0000256" key="6">
    <source>
        <dbReference type="ARBA" id="ARBA00022989"/>
    </source>
</evidence>
<protein>
    <submittedName>
        <fullName evidence="11">Capsule biosynthesis protein</fullName>
    </submittedName>
</protein>
<sequence length="224" mass="25025">MDENMSIEHMFDVIKKYFPFILLLTLFFGMVVLAFTLFFMTPKYEAQTQILVSQSERSTSFNNLDIETSLQLINTYGDIIESPIVLNDVIDRLELTETAEELAAKINIVTEESSQVINITVTDESQSRAAMIANELSDVFQEKVTEVMSVDNVSVLAPANIEDNPVQVSPDPVLNTIIGLFIGAVTGIVIAFLRTYLDRSVRTPEEVEKHLGLPVLGVTTKFEK</sequence>
<proteinExistence type="inferred from homology"/>
<dbReference type="RefSeq" id="WP_135096410.1">
    <property type="nucleotide sequence ID" value="NZ_JADGLW010000002.1"/>
</dbReference>
<evidence type="ECO:0000256" key="2">
    <source>
        <dbReference type="ARBA" id="ARBA00006683"/>
    </source>
</evidence>
<comment type="subcellular location">
    <subcellularLocation>
        <location evidence="1">Cell membrane</location>
        <topology evidence="1">Multi-pass membrane protein</topology>
    </subcellularLocation>
</comment>
<keyword evidence="12" id="KW-1185">Reference proteome</keyword>
<dbReference type="Proteomes" id="UP000647980">
    <property type="component" value="Unassembled WGS sequence"/>
</dbReference>
<dbReference type="Pfam" id="PF02706">
    <property type="entry name" value="Wzz"/>
    <property type="match status" value="1"/>
</dbReference>
<reference evidence="11 12" key="1">
    <citation type="submission" date="2020-10" db="EMBL/GenBank/DDBJ databases">
        <title>Mouse Oral microbiota.</title>
        <authorList>
            <person name="Joseph S."/>
            <person name="Aduse-Opoku J."/>
        </authorList>
    </citation>
    <scope>NUCLEOTIDE SEQUENCE [LARGE SCALE GENOMIC DNA]</scope>
    <source>
        <strain evidence="11 12">19428wE5_W307</strain>
    </source>
</reference>
<evidence type="ECO:0000256" key="3">
    <source>
        <dbReference type="ARBA" id="ARBA00022475"/>
    </source>
</evidence>
<evidence type="ECO:0000256" key="5">
    <source>
        <dbReference type="ARBA" id="ARBA00022903"/>
    </source>
</evidence>
<evidence type="ECO:0000313" key="12">
    <source>
        <dbReference type="Proteomes" id="UP000647980"/>
    </source>
</evidence>
<evidence type="ECO:0000256" key="8">
    <source>
        <dbReference type="ARBA" id="ARBA00023169"/>
    </source>
</evidence>
<dbReference type="PANTHER" id="PTHR32309:SF13">
    <property type="entry name" value="FERRIC ENTEROBACTIN TRANSPORT PROTEIN FEPE"/>
    <property type="match status" value="1"/>
</dbReference>
<name>A0ABR9XW45_9STAP</name>
<keyword evidence="6 9" id="KW-1133">Transmembrane helix</keyword>
<evidence type="ECO:0000259" key="10">
    <source>
        <dbReference type="Pfam" id="PF02706"/>
    </source>
</evidence>
<evidence type="ECO:0000313" key="11">
    <source>
        <dbReference type="EMBL" id="MBF0753107.1"/>
    </source>
</evidence>